<dbReference type="GO" id="GO:0047244">
    <property type="term" value="F:N-acetylglucosaminyldiphosphoundecaprenol N-acetyl-beta-D-mannosaminyltransferase activity"/>
    <property type="evidence" value="ECO:0007669"/>
    <property type="project" value="UniProtKB-EC"/>
</dbReference>
<dbReference type="CDD" id="cd06533">
    <property type="entry name" value="Glyco_transf_WecG_TagA"/>
    <property type="match status" value="1"/>
</dbReference>
<dbReference type="InterPro" id="IPR004629">
    <property type="entry name" value="WecG_TagA_CpsF"/>
</dbReference>
<dbReference type="Pfam" id="PF03808">
    <property type="entry name" value="Glyco_tran_WecG"/>
    <property type="match status" value="1"/>
</dbReference>
<dbReference type="EMBL" id="JYFN01000003">
    <property type="protein sequence ID" value="KJE25062.1"/>
    <property type="molecule type" value="Genomic_DNA"/>
</dbReference>
<dbReference type="EC" id="2.4.1.187" evidence="3"/>
<evidence type="ECO:0000313" key="3">
    <source>
        <dbReference type="EMBL" id="KJE25062.1"/>
    </source>
</evidence>
<dbReference type="NCBIfam" id="TIGR00696">
    <property type="entry name" value="wecG_tagA_cpsF"/>
    <property type="match status" value="1"/>
</dbReference>
<keyword evidence="4" id="KW-1185">Reference proteome</keyword>
<comment type="caution">
    <text evidence="3">The sequence shown here is derived from an EMBL/GenBank/DDBJ whole genome shotgun (WGS) entry which is preliminary data.</text>
</comment>
<dbReference type="PATRIC" id="fig|1502723.3.peg.2288"/>
<dbReference type="Proteomes" id="UP000032545">
    <property type="component" value="Unassembled WGS sequence"/>
</dbReference>
<sequence>MVHARITYASKKFRVVNEENGAKPSLAESGAMQKTVDLRSKKTKKRVSDVDIDDVSLYEAVEIIGSLSSTRGGVVVTCNVDHALTLRIDSRLRRAYNNADLVTADGSPIVLLSRLVGQTLHSRVTGADLVPAVCDLAAKRGLKLALFGGEEGVGEAAARELQRRHPTLQPPIVVTPPMNHVIGGKIDHTLVDELAHNRPNIVVVGLGMPKQEIWADYHRKTLSPAVIICAGAAIDFLAKRQRRAPRLVQKIGLEWMWRLSTDFRRLWRRYLVRDLAFVPYAIGEILLHRSTRESTHQDD</sequence>
<evidence type="ECO:0000256" key="2">
    <source>
        <dbReference type="ARBA" id="ARBA00022679"/>
    </source>
</evidence>
<gene>
    <name evidence="3" type="ORF">FF36_00674</name>
</gene>
<evidence type="ECO:0000256" key="1">
    <source>
        <dbReference type="ARBA" id="ARBA00022676"/>
    </source>
</evidence>
<reference evidence="3 4" key="2">
    <citation type="journal article" date="2016" name="Genome Announc.">
        <title>Permanent Draft Genome Sequences for Two Variants of Frankia sp. Strain CpI1, the First Frankia Strain Isolated from Root Nodules of Comptonia peregrina.</title>
        <authorList>
            <person name="Oshone R."/>
            <person name="Hurst S.G.IV."/>
            <person name="Abebe-Akele F."/>
            <person name="Simpson S."/>
            <person name="Morris K."/>
            <person name="Thomas W.K."/>
            <person name="Tisa L.S."/>
        </authorList>
    </citation>
    <scope>NUCLEOTIDE SEQUENCE [LARGE SCALE GENOMIC DNA]</scope>
    <source>
        <strain evidence="4">CpI1-S</strain>
    </source>
</reference>
<organism evidence="3 4">
    <name type="scientific">Frankia torreyi</name>
    <dbReference type="NCBI Taxonomy" id="1856"/>
    <lineage>
        <taxon>Bacteria</taxon>
        <taxon>Bacillati</taxon>
        <taxon>Actinomycetota</taxon>
        <taxon>Actinomycetes</taxon>
        <taxon>Frankiales</taxon>
        <taxon>Frankiaceae</taxon>
        <taxon>Frankia</taxon>
    </lineage>
</organism>
<dbReference type="AlphaFoldDB" id="A0A0D8BNT1"/>
<proteinExistence type="predicted"/>
<reference evidence="4" key="1">
    <citation type="submission" date="2015-02" db="EMBL/GenBank/DDBJ databases">
        <title>Draft Genome of Frankia sp. CpI1-S.</title>
        <authorList>
            <person name="Oshone R.T."/>
            <person name="Ngom M."/>
            <person name="Ghodhbane-Gtari F."/>
            <person name="Gtari M."/>
            <person name="Morris K."/>
            <person name="Thomas K."/>
            <person name="Sen A."/>
            <person name="Tisa L.S."/>
        </authorList>
    </citation>
    <scope>NUCLEOTIDE SEQUENCE [LARGE SCALE GENOMIC DNA]</scope>
    <source>
        <strain evidence="4">CpI1-S</strain>
    </source>
</reference>
<name>A0A0D8BNT1_9ACTN</name>
<keyword evidence="2 3" id="KW-0808">Transferase</keyword>
<accession>A0A0D8BNT1</accession>
<dbReference type="PANTHER" id="PTHR34136">
    <property type="match status" value="1"/>
</dbReference>
<dbReference type="PANTHER" id="PTHR34136:SF1">
    <property type="entry name" value="UDP-N-ACETYL-D-MANNOSAMINURONIC ACID TRANSFERASE"/>
    <property type="match status" value="1"/>
</dbReference>
<protein>
    <submittedName>
        <fullName evidence="3">Exopolysaccharide biosynthesis protein, WecB/TagA/CpsF family</fullName>
        <ecNumber evidence="3">2.4.1.187</ecNumber>
    </submittedName>
</protein>
<keyword evidence="1 3" id="KW-0328">Glycosyltransferase</keyword>
<evidence type="ECO:0000313" key="4">
    <source>
        <dbReference type="Proteomes" id="UP000032545"/>
    </source>
</evidence>